<dbReference type="PANTHER" id="PTHR46701">
    <property type="entry name" value="GLYCOSYLTRANSFERASE-LIKE KOBITO 1"/>
    <property type="match status" value="1"/>
</dbReference>
<keyword evidence="7" id="KW-1185">Reference proteome</keyword>
<evidence type="ECO:0000313" key="7">
    <source>
        <dbReference type="Proteomes" id="UP000886885"/>
    </source>
</evidence>
<proteinExistence type="inferred from homology"/>
<dbReference type="OrthoDB" id="433309at2759"/>
<dbReference type="Pfam" id="PF01697">
    <property type="entry name" value="Glyco_transf_92"/>
    <property type="match status" value="1"/>
</dbReference>
<comment type="similarity">
    <text evidence="2">Belongs to the glycosyltransferase 92 family.</text>
</comment>
<evidence type="ECO:0000256" key="5">
    <source>
        <dbReference type="ARBA" id="ARBA00023136"/>
    </source>
</evidence>
<dbReference type="AlphaFoldDB" id="A0A8X8CYN5"/>
<comment type="subcellular location">
    <subcellularLocation>
        <location evidence="1">Membrane</location>
    </subcellularLocation>
</comment>
<evidence type="ECO:0000256" key="2">
    <source>
        <dbReference type="ARBA" id="ARBA00007647"/>
    </source>
</evidence>
<reference evidence="6" key="1">
    <citation type="journal article" date="2020" name="bioRxiv">
        <title>Hybrid origin of Populus tomentosa Carr. identified through genome sequencing and phylogenomic analysis.</title>
        <authorList>
            <person name="An X."/>
            <person name="Gao K."/>
            <person name="Chen Z."/>
            <person name="Li J."/>
            <person name="Yang X."/>
            <person name="Yang X."/>
            <person name="Zhou J."/>
            <person name="Guo T."/>
            <person name="Zhao T."/>
            <person name="Huang S."/>
            <person name="Miao D."/>
            <person name="Khan W.U."/>
            <person name="Rao P."/>
            <person name="Ye M."/>
            <person name="Lei B."/>
            <person name="Liao W."/>
            <person name="Wang J."/>
            <person name="Ji L."/>
            <person name="Li Y."/>
            <person name="Guo B."/>
            <person name="Mustafa N.S."/>
            <person name="Li S."/>
            <person name="Yun Q."/>
            <person name="Keller S.R."/>
            <person name="Mao J."/>
            <person name="Zhang R."/>
            <person name="Strauss S.H."/>
        </authorList>
    </citation>
    <scope>NUCLEOTIDE SEQUENCE</scope>
    <source>
        <strain evidence="6">GM15</strain>
        <tissue evidence="6">Leaf</tissue>
    </source>
</reference>
<dbReference type="GO" id="GO:0009737">
    <property type="term" value="P:response to abscisic acid"/>
    <property type="evidence" value="ECO:0007669"/>
    <property type="project" value="InterPro"/>
</dbReference>
<accession>A0A8X8CYN5</accession>
<keyword evidence="3" id="KW-0328">Glycosyltransferase</keyword>
<evidence type="ECO:0000256" key="4">
    <source>
        <dbReference type="ARBA" id="ARBA00022679"/>
    </source>
</evidence>
<sequence>MAGLRPPTSISQTSTQLVTSLLVLLLTLLPLALAGFAFVLQCRGGLTDPTTRWSHDHHEFPVMETTSGLTKDVVRNSDLLGQRHSLSFPYFRDWKFGFGSDLKPKNLDIWQNAESNSVSFMSDVEDINTHGFCNFALHQICITTSTSAGLEQTLPWIFYHKVMGVSTFFLFVEGKAASHDVSKVLETVRGVKVICRLKELEEQQAKGRIWNKTWLSSFFYKPCNFELFVKQSLNMEMAIVMAREASMDWIIHLETDELIHPAGAIEYFLRQLLSDVPGNVDMVIFPNYESSVERDDIKEPFNEVSILKKNHNHLPKDTYFGNYEEATRGNPNYFLTCGNGKSAARIRDHLRPNGAHRWHNYMKTPNKVKLEEAAVLHYTYPKFSDLTSRRDPCGCKPTKEDVKRCFMFMAAFIIASTATEEEMLHWYQERIMWTDEALKLKLLRKGILTRIYTPMVIVHRLRESGVFSSVIAAAQKFISSVKNSNYSMTAGVVSSRKIGHGGESQATARRGLQVSDDASIFSAIPLRGVKVLENIDELELEGARKAAMTVEMGHFVVQFHGALPDHYPSAGVHFALDIRKFGVPAKGRKGDLVSAFKQFMAKQIDGESSQEEGCVSFNSVGNISLQKNSKCTSDESYAVSINTDSEVSGFKQILAHKKPQKGWIPYNPRTMRLPPFSDADSVKLMSWNHEKGVDSIKQSLIDGYENSFSTCSNAKLGYSGTAIVSRVCLSFSVLPLHTVLLKFETGWRLDYSLVSESIADNVHDSYIVPDVTAGDHSPLGPVLEL</sequence>
<dbReference type="GO" id="GO:0016020">
    <property type="term" value="C:membrane"/>
    <property type="evidence" value="ECO:0007669"/>
    <property type="project" value="UniProtKB-SubCell"/>
</dbReference>
<evidence type="ECO:0000313" key="6">
    <source>
        <dbReference type="EMBL" id="KAG6771230.1"/>
    </source>
</evidence>
<keyword evidence="5" id="KW-0472">Membrane</keyword>
<comment type="caution">
    <text evidence="6">The sequence shown here is derived from an EMBL/GenBank/DDBJ whole genome shotgun (WGS) entry which is preliminary data.</text>
</comment>
<evidence type="ECO:0000256" key="3">
    <source>
        <dbReference type="ARBA" id="ARBA00022676"/>
    </source>
</evidence>
<organism evidence="6 7">
    <name type="scientific">Populus tomentosa</name>
    <name type="common">Chinese white poplar</name>
    <dbReference type="NCBI Taxonomy" id="118781"/>
    <lineage>
        <taxon>Eukaryota</taxon>
        <taxon>Viridiplantae</taxon>
        <taxon>Streptophyta</taxon>
        <taxon>Embryophyta</taxon>
        <taxon>Tracheophyta</taxon>
        <taxon>Spermatophyta</taxon>
        <taxon>Magnoliopsida</taxon>
        <taxon>eudicotyledons</taxon>
        <taxon>Gunneridae</taxon>
        <taxon>Pentapetalae</taxon>
        <taxon>rosids</taxon>
        <taxon>fabids</taxon>
        <taxon>Malpighiales</taxon>
        <taxon>Salicaceae</taxon>
        <taxon>Saliceae</taxon>
        <taxon>Populus</taxon>
    </lineage>
</organism>
<dbReference type="GO" id="GO:0030244">
    <property type="term" value="P:cellulose biosynthetic process"/>
    <property type="evidence" value="ECO:0007669"/>
    <property type="project" value="InterPro"/>
</dbReference>
<dbReference type="InterPro" id="IPR008166">
    <property type="entry name" value="Glyco_transf_92"/>
</dbReference>
<evidence type="ECO:0008006" key="8">
    <source>
        <dbReference type="Google" id="ProtNLM"/>
    </source>
</evidence>
<protein>
    <recommendedName>
        <fullName evidence="8">Glycosyltransferase family 92 protein</fullName>
    </recommendedName>
</protein>
<dbReference type="InterPro" id="IPR044224">
    <property type="entry name" value="KOBITO1-like"/>
</dbReference>
<dbReference type="PANTHER" id="PTHR46701:SF6">
    <property type="entry name" value="GLYCOSYLTRANSFERASE FAMILY 92 PROTEIN"/>
    <property type="match status" value="1"/>
</dbReference>
<gene>
    <name evidence="6" type="ORF">POTOM_022577</name>
</gene>
<dbReference type="GO" id="GO:0016757">
    <property type="term" value="F:glycosyltransferase activity"/>
    <property type="evidence" value="ECO:0007669"/>
    <property type="project" value="UniProtKB-KW"/>
</dbReference>
<evidence type="ECO:0000256" key="1">
    <source>
        <dbReference type="ARBA" id="ARBA00004370"/>
    </source>
</evidence>
<name>A0A8X8CYN5_POPTO</name>
<keyword evidence="4" id="KW-0808">Transferase</keyword>
<dbReference type="EMBL" id="JAAWWB010000011">
    <property type="protein sequence ID" value="KAG6771230.1"/>
    <property type="molecule type" value="Genomic_DNA"/>
</dbReference>
<dbReference type="Proteomes" id="UP000886885">
    <property type="component" value="Chromosome 6A"/>
</dbReference>